<sequence>MPKSRLLDASTIPVHLDLFRLVDFSTVIVCTERFVDACQRLRLDGVAFQALPVR</sequence>
<evidence type="ECO:0000313" key="1">
    <source>
        <dbReference type="EMBL" id="EPX62468.1"/>
    </source>
</evidence>
<organism evidence="1 2">
    <name type="scientific">Cystobacter fuscus (strain ATCC 25194 / DSM 2262 / NBRC 100088 / M29)</name>
    <dbReference type="NCBI Taxonomy" id="1242864"/>
    <lineage>
        <taxon>Bacteria</taxon>
        <taxon>Pseudomonadati</taxon>
        <taxon>Myxococcota</taxon>
        <taxon>Myxococcia</taxon>
        <taxon>Myxococcales</taxon>
        <taxon>Cystobacterineae</taxon>
        <taxon>Archangiaceae</taxon>
        <taxon>Cystobacter</taxon>
    </lineage>
</organism>
<reference evidence="1" key="1">
    <citation type="submission" date="2013-05" db="EMBL/GenBank/DDBJ databases">
        <title>Genome assembly of Cystobacter fuscus DSM 2262.</title>
        <authorList>
            <person name="Sharma G."/>
            <person name="Khatri I."/>
            <person name="Kaur C."/>
            <person name="Mayilraj S."/>
            <person name="Subramanian S."/>
        </authorList>
    </citation>
    <scope>NUCLEOTIDE SEQUENCE [LARGE SCALE GENOMIC DNA]</scope>
    <source>
        <strain evidence="1">DSM 2262</strain>
    </source>
</reference>
<dbReference type="EMBL" id="ANAH02000007">
    <property type="protein sequence ID" value="EPX62468.1"/>
    <property type="molecule type" value="Genomic_DNA"/>
</dbReference>
<comment type="caution">
    <text evidence="1">The sequence shown here is derived from an EMBL/GenBank/DDBJ whole genome shotgun (WGS) entry which is preliminary data.</text>
</comment>
<proteinExistence type="predicted"/>
<gene>
    <name evidence="1" type="ORF">D187_008656</name>
</gene>
<dbReference type="InterPro" id="IPR011750">
    <property type="entry name" value="Gmx_para_CXXCG"/>
</dbReference>
<dbReference type="AlphaFoldDB" id="S9R0N1"/>
<dbReference type="Proteomes" id="UP000011682">
    <property type="component" value="Unassembled WGS sequence"/>
</dbReference>
<evidence type="ECO:0000313" key="2">
    <source>
        <dbReference type="Proteomes" id="UP000011682"/>
    </source>
</evidence>
<accession>S9R0N1</accession>
<dbReference type="Pfam" id="PF09535">
    <property type="entry name" value="Gmx_para_CXXCG"/>
    <property type="match status" value="1"/>
</dbReference>
<keyword evidence="2" id="KW-1185">Reference proteome</keyword>
<protein>
    <submittedName>
        <fullName evidence="1">Uncharacterized protein</fullName>
    </submittedName>
</protein>
<name>S9R0N1_CYSF2</name>